<evidence type="ECO:0000256" key="1">
    <source>
        <dbReference type="ARBA" id="ARBA00004123"/>
    </source>
</evidence>
<dbReference type="Gramene" id="PHT72457">
    <property type="protein sequence ID" value="PHT72457"/>
    <property type="gene ID" value="T459_23242"/>
</dbReference>
<evidence type="ECO:0000256" key="3">
    <source>
        <dbReference type="ARBA" id="ARBA00023180"/>
    </source>
</evidence>
<dbReference type="AlphaFoldDB" id="A0A2G2YRS5"/>
<evidence type="ECO:0000259" key="5">
    <source>
        <dbReference type="PROSITE" id="PS51183"/>
    </source>
</evidence>
<dbReference type="GO" id="GO:0005634">
    <property type="term" value="C:nucleus"/>
    <property type="evidence" value="ECO:0007669"/>
    <property type="project" value="UniProtKB-SubCell"/>
</dbReference>
<reference evidence="6 7" key="1">
    <citation type="journal article" date="2014" name="Nat. Genet.">
        <title>Genome sequence of the hot pepper provides insights into the evolution of pungency in Capsicum species.</title>
        <authorList>
            <person name="Kim S."/>
            <person name="Park M."/>
            <person name="Yeom S.I."/>
            <person name="Kim Y.M."/>
            <person name="Lee J.M."/>
            <person name="Lee H.A."/>
            <person name="Seo E."/>
            <person name="Choi J."/>
            <person name="Cheong K."/>
            <person name="Kim K.T."/>
            <person name="Jung K."/>
            <person name="Lee G.W."/>
            <person name="Oh S.K."/>
            <person name="Bae C."/>
            <person name="Kim S.B."/>
            <person name="Lee H.Y."/>
            <person name="Kim S.Y."/>
            <person name="Kim M.S."/>
            <person name="Kang B.C."/>
            <person name="Jo Y.D."/>
            <person name="Yang H.B."/>
            <person name="Jeong H.J."/>
            <person name="Kang W.H."/>
            <person name="Kwon J.K."/>
            <person name="Shin C."/>
            <person name="Lim J.Y."/>
            <person name="Park J.H."/>
            <person name="Huh J.H."/>
            <person name="Kim J.S."/>
            <person name="Kim B.D."/>
            <person name="Cohen O."/>
            <person name="Paran I."/>
            <person name="Suh M.C."/>
            <person name="Lee S.B."/>
            <person name="Kim Y.K."/>
            <person name="Shin Y."/>
            <person name="Noh S.J."/>
            <person name="Park J."/>
            <person name="Seo Y.S."/>
            <person name="Kwon S.Y."/>
            <person name="Kim H.A."/>
            <person name="Park J.M."/>
            <person name="Kim H.J."/>
            <person name="Choi S.B."/>
            <person name="Bosland P.W."/>
            <person name="Reeves G."/>
            <person name="Jo S.H."/>
            <person name="Lee B.W."/>
            <person name="Cho H.T."/>
            <person name="Choi H.S."/>
            <person name="Lee M.S."/>
            <person name="Yu Y."/>
            <person name="Do Choi Y."/>
            <person name="Park B.S."/>
            <person name="van Deynze A."/>
            <person name="Ashrafi H."/>
            <person name="Hill T."/>
            <person name="Kim W.T."/>
            <person name="Pai H.S."/>
            <person name="Ahn H.K."/>
            <person name="Yeam I."/>
            <person name="Giovannoni J.J."/>
            <person name="Rose J.K."/>
            <person name="Sorensen I."/>
            <person name="Lee S.J."/>
            <person name="Kim R.W."/>
            <person name="Choi I.Y."/>
            <person name="Choi B.S."/>
            <person name="Lim J.S."/>
            <person name="Lee Y.H."/>
            <person name="Choi D."/>
        </authorList>
    </citation>
    <scope>NUCLEOTIDE SEQUENCE [LARGE SCALE GENOMIC DNA]</scope>
    <source>
        <strain evidence="7">cv. CM334</strain>
    </source>
</reference>
<dbReference type="GO" id="GO:0032259">
    <property type="term" value="P:methylation"/>
    <property type="evidence" value="ECO:0007669"/>
    <property type="project" value="UniProtKB-KW"/>
</dbReference>
<dbReference type="InterPro" id="IPR003349">
    <property type="entry name" value="JmjN"/>
</dbReference>
<gene>
    <name evidence="6" type="ORF">T459_23242</name>
</gene>
<organism evidence="6 7">
    <name type="scientific">Capsicum annuum</name>
    <name type="common">Capsicum pepper</name>
    <dbReference type="NCBI Taxonomy" id="4072"/>
    <lineage>
        <taxon>Eukaryota</taxon>
        <taxon>Viridiplantae</taxon>
        <taxon>Streptophyta</taxon>
        <taxon>Embryophyta</taxon>
        <taxon>Tracheophyta</taxon>
        <taxon>Spermatophyta</taxon>
        <taxon>Magnoliopsida</taxon>
        <taxon>eudicotyledons</taxon>
        <taxon>Gunneridae</taxon>
        <taxon>Pentapetalae</taxon>
        <taxon>asterids</taxon>
        <taxon>lamiids</taxon>
        <taxon>Solanales</taxon>
        <taxon>Solanaceae</taxon>
        <taxon>Solanoideae</taxon>
        <taxon>Capsiceae</taxon>
        <taxon>Capsicum</taxon>
    </lineage>
</organism>
<dbReference type="STRING" id="4072.A0A2G2YRS5"/>
<evidence type="ECO:0000256" key="2">
    <source>
        <dbReference type="ARBA" id="ARBA00022603"/>
    </source>
</evidence>
<keyword evidence="3" id="KW-0325">Glycoprotein</keyword>
<keyword evidence="2" id="KW-0489">Methyltransferase</keyword>
<reference evidence="6 7" key="2">
    <citation type="journal article" date="2017" name="Genome Biol.">
        <title>New reference genome sequences of hot pepper reveal the massive evolution of plant disease-resistance genes by retroduplication.</title>
        <authorList>
            <person name="Kim S."/>
            <person name="Park J."/>
            <person name="Yeom S.I."/>
            <person name="Kim Y.M."/>
            <person name="Seo E."/>
            <person name="Kim K.T."/>
            <person name="Kim M.S."/>
            <person name="Lee J.M."/>
            <person name="Cheong K."/>
            <person name="Shin H.S."/>
            <person name="Kim S.B."/>
            <person name="Han K."/>
            <person name="Lee J."/>
            <person name="Park M."/>
            <person name="Lee H.A."/>
            <person name="Lee H.Y."/>
            <person name="Lee Y."/>
            <person name="Oh S."/>
            <person name="Lee J.H."/>
            <person name="Choi E."/>
            <person name="Choi E."/>
            <person name="Lee S.E."/>
            <person name="Jeon J."/>
            <person name="Kim H."/>
            <person name="Choi G."/>
            <person name="Song H."/>
            <person name="Lee J."/>
            <person name="Lee S.C."/>
            <person name="Kwon J.K."/>
            <person name="Lee H.Y."/>
            <person name="Koo N."/>
            <person name="Hong Y."/>
            <person name="Kim R.W."/>
            <person name="Kang W.H."/>
            <person name="Huh J.H."/>
            <person name="Kang B.C."/>
            <person name="Yang T.J."/>
            <person name="Lee Y.H."/>
            <person name="Bennetzen J.L."/>
            <person name="Choi D."/>
        </authorList>
    </citation>
    <scope>NUCLEOTIDE SEQUENCE [LARGE SCALE GENOMIC DNA]</scope>
    <source>
        <strain evidence="7">cv. CM334</strain>
    </source>
</reference>
<dbReference type="Proteomes" id="UP000222542">
    <property type="component" value="Unassembled WGS sequence"/>
</dbReference>
<dbReference type="PANTHER" id="PTHR10694:SF113">
    <property type="entry name" value="PROTEIN JUMONJI"/>
    <property type="match status" value="1"/>
</dbReference>
<dbReference type="PANTHER" id="PTHR10694">
    <property type="entry name" value="LYSINE-SPECIFIC DEMETHYLASE"/>
    <property type="match status" value="1"/>
</dbReference>
<name>A0A2G2YRS5_CAPAN</name>
<dbReference type="InterPro" id="IPR004159">
    <property type="entry name" value="Put_SAM_MeTrfase"/>
</dbReference>
<dbReference type="PROSITE" id="PS51183">
    <property type="entry name" value="JMJN"/>
    <property type="match status" value="1"/>
</dbReference>
<feature type="domain" description="JmjN" evidence="5">
    <location>
        <begin position="106"/>
        <end position="147"/>
    </location>
</feature>
<keyword evidence="2" id="KW-0808">Transferase</keyword>
<evidence type="ECO:0000313" key="6">
    <source>
        <dbReference type="EMBL" id="PHT72457.1"/>
    </source>
</evidence>
<dbReference type="Pfam" id="PF02375">
    <property type="entry name" value="JmjN"/>
    <property type="match status" value="1"/>
</dbReference>
<protein>
    <recommendedName>
        <fullName evidence="5">JmjN domain-containing protein</fullName>
    </recommendedName>
</protein>
<evidence type="ECO:0000313" key="7">
    <source>
        <dbReference type="Proteomes" id="UP000222542"/>
    </source>
</evidence>
<dbReference type="GO" id="GO:0008168">
    <property type="term" value="F:methyltransferase activity"/>
    <property type="evidence" value="ECO:0007669"/>
    <property type="project" value="UniProtKB-KW"/>
</dbReference>
<sequence length="155" mass="17719">MEACVTPYPEIINSDRVSGGELKPFVERVNAIPPRIASGYLPGVFVESFQEDNKLWKKHVKARTSFSFPEFIDEVQEVIRPVLEAYFKVNVRWRPEEASRPDIGDALVFYPTKEEFEDTLKYMASIRTKAEAYGICRIVPPASLKPLCPLKEKPI</sequence>
<keyword evidence="7" id="KW-1185">Reference proteome</keyword>
<evidence type="ECO:0000256" key="4">
    <source>
        <dbReference type="ARBA" id="ARBA00023242"/>
    </source>
</evidence>
<dbReference type="Gene3D" id="2.60.120.650">
    <property type="entry name" value="Cupin"/>
    <property type="match status" value="1"/>
</dbReference>
<dbReference type="SMART" id="SM00545">
    <property type="entry name" value="JmjN"/>
    <property type="match status" value="1"/>
</dbReference>
<keyword evidence="4" id="KW-0539">Nucleus</keyword>
<comment type="subcellular location">
    <subcellularLocation>
        <location evidence="1">Nucleus</location>
    </subcellularLocation>
</comment>
<comment type="caution">
    <text evidence="6">The sequence shown here is derived from an EMBL/GenBank/DDBJ whole genome shotgun (WGS) entry which is preliminary data.</text>
</comment>
<dbReference type="Pfam" id="PF03141">
    <property type="entry name" value="Methyltransf_29"/>
    <property type="match status" value="1"/>
</dbReference>
<accession>A0A2G2YRS5</accession>
<dbReference type="EMBL" id="AYRZ02000009">
    <property type="protein sequence ID" value="PHT72457.1"/>
    <property type="molecule type" value="Genomic_DNA"/>
</dbReference>
<proteinExistence type="predicted"/>